<dbReference type="EMBL" id="AHOM02000005">
    <property type="protein sequence ID" value="EJZ42288.1"/>
    <property type="molecule type" value="Genomic_DNA"/>
</dbReference>
<dbReference type="RefSeq" id="WP_008591846.1">
    <property type="nucleotide sequence ID" value="NZ_AHOM02000005.1"/>
</dbReference>
<organism evidence="1 2">
    <name type="scientific">Leptospira licerasiae str. MMD4847</name>
    <dbReference type="NCBI Taxonomy" id="1049971"/>
    <lineage>
        <taxon>Bacteria</taxon>
        <taxon>Pseudomonadati</taxon>
        <taxon>Spirochaetota</taxon>
        <taxon>Spirochaetia</taxon>
        <taxon>Leptospirales</taxon>
        <taxon>Leptospiraceae</taxon>
        <taxon>Leptospira</taxon>
    </lineage>
</organism>
<dbReference type="Proteomes" id="UP000018720">
    <property type="component" value="Unassembled WGS sequence"/>
</dbReference>
<evidence type="ECO:0008006" key="3">
    <source>
        <dbReference type="Google" id="ProtNLM"/>
    </source>
</evidence>
<reference evidence="1 2" key="1">
    <citation type="submission" date="2012-08" db="EMBL/GenBank/DDBJ databases">
        <authorList>
            <person name="Harkins D.M."/>
            <person name="Durkin A.S."/>
            <person name="Selengut J.D."/>
            <person name="Sanka R."/>
            <person name="DePew J."/>
            <person name="Purushe J."/>
            <person name="Matthias M.A."/>
            <person name="Vinetz J.M."/>
            <person name="Sutton G.G."/>
            <person name="Nelson W.C."/>
            <person name="Fouts D.E."/>
        </authorList>
    </citation>
    <scope>NUCLEOTIDE SEQUENCE [LARGE SCALE GENOMIC DNA]</scope>
    <source>
        <strain evidence="1 2">MMD4847</strain>
    </source>
</reference>
<accession>A0ABN0H9Q1</accession>
<evidence type="ECO:0000313" key="2">
    <source>
        <dbReference type="Proteomes" id="UP000018720"/>
    </source>
</evidence>
<comment type="caution">
    <text evidence="1">The sequence shown here is derived from an EMBL/GenBank/DDBJ whole genome shotgun (WGS) entry which is preliminary data.</text>
</comment>
<sequence length="161" mass="18060">MNANPQKGSASHSGLIAKKIPDSLGRNITHWVKPGQDIHTPRERKIQQAKQDRNRIQHNVKKDPKVEAQIKEMTERHLQFEKEAKEQRKSYGSGPKIPKPGMIMRVYAKGKVNVGGMLAKVKEIASDGKTIVCEFTSGKSYSLPLEHLEFAKSQIALPIIQ</sequence>
<evidence type="ECO:0000313" key="1">
    <source>
        <dbReference type="EMBL" id="EJZ42288.1"/>
    </source>
</evidence>
<keyword evidence="2" id="KW-1185">Reference proteome</keyword>
<name>A0ABN0H9Q1_9LEPT</name>
<protein>
    <recommendedName>
        <fullName evidence="3">KOW domain-containing protein</fullName>
    </recommendedName>
</protein>
<gene>
    <name evidence="1" type="ORF">LEP1GSC178_0017</name>
</gene>
<proteinExistence type="predicted"/>